<proteinExistence type="predicted"/>
<evidence type="ECO:0000313" key="1">
    <source>
        <dbReference type="EMBL" id="RZT87917.1"/>
    </source>
</evidence>
<dbReference type="Proteomes" id="UP000291591">
    <property type="component" value="Unassembled WGS sequence"/>
</dbReference>
<name>A0A4Q7V0D9_PSEST</name>
<gene>
    <name evidence="1" type="ORF">EV383_4849</name>
</gene>
<dbReference type="AlphaFoldDB" id="A0A4Q7V0D9"/>
<dbReference type="RefSeq" id="WP_130292002.1">
    <property type="nucleotide sequence ID" value="NZ_SHKL01000001.1"/>
</dbReference>
<reference evidence="1 2" key="1">
    <citation type="submission" date="2019-02" db="EMBL/GenBank/DDBJ databases">
        <title>Sequencing the genomes of 1000 actinobacteria strains.</title>
        <authorList>
            <person name="Klenk H.-P."/>
        </authorList>
    </citation>
    <scope>NUCLEOTIDE SEQUENCE [LARGE SCALE GENOMIC DNA]</scope>
    <source>
        <strain evidence="1 2">DSM 45779</strain>
    </source>
</reference>
<keyword evidence="2" id="KW-1185">Reference proteome</keyword>
<dbReference type="EMBL" id="SHKL01000001">
    <property type="protein sequence ID" value="RZT87917.1"/>
    <property type="molecule type" value="Genomic_DNA"/>
</dbReference>
<evidence type="ECO:0000313" key="2">
    <source>
        <dbReference type="Proteomes" id="UP000291591"/>
    </source>
</evidence>
<accession>A0A4Q7V0D9</accession>
<protein>
    <submittedName>
        <fullName evidence="1">Uncharacterized protein</fullName>
    </submittedName>
</protein>
<organism evidence="1 2">
    <name type="scientific">Pseudonocardia sediminis</name>
    <dbReference type="NCBI Taxonomy" id="1397368"/>
    <lineage>
        <taxon>Bacteria</taxon>
        <taxon>Bacillati</taxon>
        <taxon>Actinomycetota</taxon>
        <taxon>Actinomycetes</taxon>
        <taxon>Pseudonocardiales</taxon>
        <taxon>Pseudonocardiaceae</taxon>
        <taxon>Pseudonocardia</taxon>
    </lineage>
</organism>
<comment type="caution">
    <text evidence="1">The sequence shown here is derived from an EMBL/GenBank/DDBJ whole genome shotgun (WGS) entry which is preliminary data.</text>
</comment>
<sequence length="96" mass="10752">MTTPPIERRASADDSVVTIAGLIPAQRESAENPLPDRLVVEPPVIDRQALRLCRCGHEEDAHDHYRGGDDCGVCGPVRCRSFRLRTGRRARSSFRR</sequence>
<dbReference type="OrthoDB" id="5193319at2"/>